<keyword evidence="4" id="KW-0808">Transferase</keyword>
<dbReference type="InterPro" id="IPR045274">
    <property type="entry name" value="WAK-like"/>
</dbReference>
<comment type="caution">
    <text evidence="12">Lacks conserved residue(s) required for the propagation of feature annotation.</text>
</comment>
<protein>
    <recommendedName>
        <fullName evidence="20">Protein kinase domain-containing protein</fullName>
    </recommendedName>
</protein>
<feature type="binding site" evidence="13">
    <location>
        <position position="458"/>
    </location>
    <ligand>
        <name>ATP</name>
        <dbReference type="ChEBI" id="CHEBI:30616"/>
    </ligand>
</feature>
<evidence type="ECO:0000313" key="19">
    <source>
        <dbReference type="Proteomes" id="UP000324705"/>
    </source>
</evidence>
<feature type="chain" id="PRO_5040268573" description="Protein kinase domain-containing protein" evidence="15">
    <location>
        <begin position="26"/>
        <end position="712"/>
    </location>
</feature>
<dbReference type="AlphaFoldDB" id="A0A9R1R1S5"/>
<dbReference type="GO" id="GO:0005524">
    <property type="term" value="F:ATP binding"/>
    <property type="evidence" value="ECO:0007669"/>
    <property type="project" value="UniProtKB-UniRule"/>
</dbReference>
<dbReference type="PROSITE" id="PS00107">
    <property type="entry name" value="PROTEIN_KINASE_ATP"/>
    <property type="match status" value="1"/>
</dbReference>
<dbReference type="InterPro" id="IPR008271">
    <property type="entry name" value="Ser/Thr_kinase_AS"/>
</dbReference>
<evidence type="ECO:0000256" key="13">
    <source>
        <dbReference type="PROSITE-ProRule" id="PRU10141"/>
    </source>
</evidence>
<organism evidence="18 19">
    <name type="scientific">Triticum turgidum subsp. durum</name>
    <name type="common">Durum wheat</name>
    <name type="synonym">Triticum durum</name>
    <dbReference type="NCBI Taxonomy" id="4567"/>
    <lineage>
        <taxon>Eukaryota</taxon>
        <taxon>Viridiplantae</taxon>
        <taxon>Streptophyta</taxon>
        <taxon>Embryophyta</taxon>
        <taxon>Tracheophyta</taxon>
        <taxon>Spermatophyta</taxon>
        <taxon>Magnoliopsida</taxon>
        <taxon>Liliopsida</taxon>
        <taxon>Poales</taxon>
        <taxon>Poaceae</taxon>
        <taxon>BOP clade</taxon>
        <taxon>Pooideae</taxon>
        <taxon>Triticodae</taxon>
        <taxon>Triticeae</taxon>
        <taxon>Triticinae</taxon>
        <taxon>Triticum</taxon>
    </lineage>
</organism>
<dbReference type="GO" id="GO:0007166">
    <property type="term" value="P:cell surface receptor signaling pathway"/>
    <property type="evidence" value="ECO:0007669"/>
    <property type="project" value="InterPro"/>
</dbReference>
<dbReference type="InterPro" id="IPR001245">
    <property type="entry name" value="Ser-Thr/Tyr_kinase_cat_dom"/>
</dbReference>
<keyword evidence="14" id="KW-0812">Transmembrane</keyword>
<evidence type="ECO:0000256" key="12">
    <source>
        <dbReference type="PROSITE-ProRule" id="PRU00076"/>
    </source>
</evidence>
<dbReference type="InterPro" id="IPR011009">
    <property type="entry name" value="Kinase-like_dom_sf"/>
</dbReference>
<proteinExistence type="predicted"/>
<keyword evidence="6" id="KW-0677">Repeat</keyword>
<keyword evidence="3 12" id="KW-0245">EGF-like domain</keyword>
<evidence type="ECO:0008006" key="20">
    <source>
        <dbReference type="Google" id="ProtNLM"/>
    </source>
</evidence>
<evidence type="ECO:0000256" key="9">
    <source>
        <dbReference type="ARBA" id="ARBA00022840"/>
    </source>
</evidence>
<dbReference type="SUPFAM" id="SSF56112">
    <property type="entry name" value="Protein kinase-like (PK-like)"/>
    <property type="match status" value="1"/>
</dbReference>
<evidence type="ECO:0000256" key="4">
    <source>
        <dbReference type="ARBA" id="ARBA00022679"/>
    </source>
</evidence>
<comment type="subcellular location">
    <subcellularLocation>
        <location evidence="1">Membrane</location>
        <topology evidence="1">Single-pass type I membrane protein</topology>
    </subcellularLocation>
</comment>
<dbReference type="InterPro" id="IPR000152">
    <property type="entry name" value="EGF-type_Asp/Asn_hydroxyl_site"/>
</dbReference>
<keyword evidence="2" id="KW-0723">Serine/threonine-protein kinase</keyword>
<dbReference type="FunFam" id="3.30.200.20:FF:000337">
    <property type="entry name" value="Wall-associated receptor kinase 3"/>
    <property type="match status" value="1"/>
</dbReference>
<dbReference type="SUPFAM" id="SSF57184">
    <property type="entry name" value="Growth factor receptor domain"/>
    <property type="match status" value="1"/>
</dbReference>
<keyword evidence="10" id="KW-1015">Disulfide bond</keyword>
<sequence length="712" mass="77859">MLAMPQAVLLLAVSCAAVLATGVSGQPVSPAAERTNCPAKCGDVEIHYPFGVGPRCSMDAGFEVTCNETTSPPSLQLGNIIIANITLEKAQMVVYTFLTYSCRVPGSNNTIYAQTQSIELSVSSPPFLVSPADNVFTSVGCNSLAQLVGDSGTDYHTGCITTCASVNETADDGAPCSGHGCCEASIMPGLFVVNVSWSDWAEESDYHVPGNLCQYAFVATKGWYKFRKNDLVGNLTFAKRFGEGTVVPLVLDWSISDGRCPPVPQGVDKANIDPNGACVSTQSYCVNASNSATGYFCNCFEGYTGNPYIKNGCKNINECLNKNMYPCHGGRCHDLEGDYECKCNFGRRDDGNKGCEPVLSKAAVAVIGTIIGIALLVVLLIFLLMEREKRKLRDRFNKNGGQLVKSIKIEIFTKAKIRYMTNNYTSIIGQGAFGTVYKGTTSSGENAGVAVKKSTAIKHDWQKESFANEIRIQSQISHRNLVQLIGCCLETDVPMLVYEFVPRGSLYDVLHLKNDPLPLETRLDIAIYSAVALAYMHTEASQSMAIVHGDVKSANILLDDRFVPKVSDFGTSRLMSMDKDHHTNLVIGDPGYIDPVYVKTGLLTKKSDVYSFSIILLELVTRKEAIYNGNQSLPMDYIKASMEGTARQMFDKDIVANSEEHMECLEEVGKIALQCLNENNVNDRPTMGEVVDRLKACKSQWLECHWKKNEVM</sequence>
<dbReference type="InterPro" id="IPR001881">
    <property type="entry name" value="EGF-like_Ca-bd_dom"/>
</dbReference>
<keyword evidence="7 13" id="KW-0547">Nucleotide-binding</keyword>
<gene>
    <name evidence="18" type="ORF">TRITD_2Av1G010490</name>
</gene>
<evidence type="ECO:0000256" key="8">
    <source>
        <dbReference type="ARBA" id="ARBA00022777"/>
    </source>
</evidence>
<dbReference type="PANTHER" id="PTHR27005:SF468">
    <property type="entry name" value="OS01G0310500 PROTEIN"/>
    <property type="match status" value="1"/>
</dbReference>
<keyword evidence="19" id="KW-1185">Reference proteome</keyword>
<dbReference type="Gramene" id="TRITD2Av1G010490.2">
    <property type="protein sequence ID" value="TRITD2Av1G010490.2"/>
    <property type="gene ID" value="TRITD2Av1G010490"/>
</dbReference>
<evidence type="ECO:0000256" key="11">
    <source>
        <dbReference type="ARBA" id="ARBA00023180"/>
    </source>
</evidence>
<keyword evidence="11" id="KW-0325">Glycoprotein</keyword>
<evidence type="ECO:0000256" key="6">
    <source>
        <dbReference type="ARBA" id="ARBA00022737"/>
    </source>
</evidence>
<accession>A0A9R1R1S5</accession>
<dbReference type="InterPro" id="IPR017441">
    <property type="entry name" value="Protein_kinase_ATP_BS"/>
</dbReference>
<feature type="transmembrane region" description="Helical" evidence="14">
    <location>
        <begin position="362"/>
        <end position="385"/>
    </location>
</feature>
<feature type="domain" description="EGF-like" evidence="17">
    <location>
        <begin position="315"/>
        <end position="356"/>
    </location>
</feature>
<dbReference type="PROSITE" id="PS50011">
    <property type="entry name" value="PROTEIN_KINASE_DOM"/>
    <property type="match status" value="1"/>
</dbReference>
<dbReference type="PROSITE" id="PS01187">
    <property type="entry name" value="EGF_CA"/>
    <property type="match status" value="1"/>
</dbReference>
<evidence type="ECO:0000256" key="7">
    <source>
        <dbReference type="ARBA" id="ARBA00022741"/>
    </source>
</evidence>
<dbReference type="Pfam" id="PF13947">
    <property type="entry name" value="GUB_WAK_bind"/>
    <property type="match status" value="1"/>
</dbReference>
<keyword evidence="14" id="KW-1133">Transmembrane helix</keyword>
<dbReference type="GO" id="GO:0004674">
    <property type="term" value="F:protein serine/threonine kinase activity"/>
    <property type="evidence" value="ECO:0007669"/>
    <property type="project" value="UniProtKB-KW"/>
</dbReference>
<dbReference type="SMART" id="SM00220">
    <property type="entry name" value="S_TKc"/>
    <property type="match status" value="1"/>
</dbReference>
<dbReference type="OMA" id="ACSWDKS"/>
<dbReference type="EMBL" id="LT934113">
    <property type="protein sequence ID" value="VAH25144.1"/>
    <property type="molecule type" value="Genomic_DNA"/>
</dbReference>
<feature type="domain" description="Protein kinase" evidence="16">
    <location>
        <begin position="422"/>
        <end position="702"/>
    </location>
</feature>
<dbReference type="InterPro" id="IPR009030">
    <property type="entry name" value="Growth_fac_rcpt_cys_sf"/>
</dbReference>
<dbReference type="SMART" id="SM00181">
    <property type="entry name" value="EGF"/>
    <property type="match status" value="2"/>
</dbReference>
<dbReference type="Gene3D" id="3.30.200.20">
    <property type="entry name" value="Phosphorylase Kinase, domain 1"/>
    <property type="match status" value="1"/>
</dbReference>
<name>A0A9R1R1S5_TRITD</name>
<evidence type="ECO:0000313" key="18">
    <source>
        <dbReference type="EMBL" id="VAH25144.1"/>
    </source>
</evidence>
<evidence type="ECO:0000256" key="3">
    <source>
        <dbReference type="ARBA" id="ARBA00022536"/>
    </source>
</evidence>
<feature type="signal peptide" evidence="15">
    <location>
        <begin position="1"/>
        <end position="25"/>
    </location>
</feature>
<evidence type="ECO:0000259" key="17">
    <source>
        <dbReference type="PROSITE" id="PS50026"/>
    </source>
</evidence>
<evidence type="ECO:0000256" key="15">
    <source>
        <dbReference type="SAM" id="SignalP"/>
    </source>
</evidence>
<dbReference type="InterPro" id="IPR000742">
    <property type="entry name" value="EGF"/>
</dbReference>
<reference evidence="18 19" key="1">
    <citation type="submission" date="2017-09" db="EMBL/GenBank/DDBJ databases">
        <authorList>
            <consortium name="International Durum Wheat Genome Sequencing Consortium (IDWGSC)"/>
            <person name="Milanesi L."/>
        </authorList>
    </citation>
    <scope>NUCLEOTIDE SEQUENCE [LARGE SCALE GENOMIC DNA]</scope>
    <source>
        <strain evidence="19">cv. Svevo</strain>
    </source>
</reference>
<dbReference type="GO" id="GO:0030247">
    <property type="term" value="F:polysaccharide binding"/>
    <property type="evidence" value="ECO:0007669"/>
    <property type="project" value="InterPro"/>
</dbReference>
<dbReference type="PANTHER" id="PTHR27005">
    <property type="entry name" value="WALL-ASSOCIATED RECEPTOR KINASE-LIKE 21"/>
    <property type="match status" value="1"/>
</dbReference>
<dbReference type="Pfam" id="PF07714">
    <property type="entry name" value="PK_Tyr_Ser-Thr"/>
    <property type="match status" value="1"/>
</dbReference>
<dbReference type="SMART" id="SM00179">
    <property type="entry name" value="EGF_CA"/>
    <property type="match status" value="1"/>
</dbReference>
<dbReference type="CDD" id="cd00054">
    <property type="entry name" value="EGF_CA"/>
    <property type="match status" value="1"/>
</dbReference>
<dbReference type="Gene3D" id="2.10.25.10">
    <property type="entry name" value="Laminin"/>
    <property type="match status" value="1"/>
</dbReference>
<dbReference type="InterPro" id="IPR018097">
    <property type="entry name" value="EGF_Ca-bd_CS"/>
</dbReference>
<dbReference type="InterPro" id="IPR000719">
    <property type="entry name" value="Prot_kinase_dom"/>
</dbReference>
<evidence type="ECO:0000256" key="10">
    <source>
        <dbReference type="ARBA" id="ARBA00023157"/>
    </source>
</evidence>
<evidence type="ECO:0000256" key="1">
    <source>
        <dbReference type="ARBA" id="ARBA00004479"/>
    </source>
</evidence>
<dbReference type="PROSITE" id="PS00010">
    <property type="entry name" value="ASX_HYDROXYL"/>
    <property type="match status" value="1"/>
</dbReference>
<keyword evidence="14" id="KW-0472">Membrane</keyword>
<evidence type="ECO:0000256" key="14">
    <source>
        <dbReference type="SAM" id="Phobius"/>
    </source>
</evidence>
<keyword evidence="8" id="KW-0418">Kinase</keyword>
<dbReference type="GO" id="GO:0005886">
    <property type="term" value="C:plasma membrane"/>
    <property type="evidence" value="ECO:0007669"/>
    <property type="project" value="TreeGrafter"/>
</dbReference>
<dbReference type="FunFam" id="1.10.510.10:FF:000474">
    <property type="entry name" value="Wall-associated receptor kinase 3"/>
    <property type="match status" value="1"/>
</dbReference>
<dbReference type="Proteomes" id="UP000324705">
    <property type="component" value="Chromosome 2A"/>
</dbReference>
<dbReference type="InterPro" id="IPR025287">
    <property type="entry name" value="WAK_GUB"/>
</dbReference>
<evidence type="ECO:0000256" key="5">
    <source>
        <dbReference type="ARBA" id="ARBA00022729"/>
    </source>
</evidence>
<dbReference type="Gene3D" id="1.10.510.10">
    <property type="entry name" value="Transferase(Phosphotransferase) domain 1"/>
    <property type="match status" value="1"/>
</dbReference>
<keyword evidence="9 13" id="KW-0067">ATP-binding</keyword>
<evidence type="ECO:0000256" key="2">
    <source>
        <dbReference type="ARBA" id="ARBA00022527"/>
    </source>
</evidence>
<evidence type="ECO:0000259" key="16">
    <source>
        <dbReference type="PROSITE" id="PS50011"/>
    </source>
</evidence>
<dbReference type="CDD" id="cd14066">
    <property type="entry name" value="STKc_IRAK"/>
    <property type="match status" value="1"/>
</dbReference>
<dbReference type="PROSITE" id="PS50026">
    <property type="entry name" value="EGF_3"/>
    <property type="match status" value="1"/>
</dbReference>
<keyword evidence="5 15" id="KW-0732">Signal</keyword>
<dbReference type="GO" id="GO:0005509">
    <property type="term" value="F:calcium ion binding"/>
    <property type="evidence" value="ECO:0007669"/>
    <property type="project" value="InterPro"/>
</dbReference>
<dbReference type="PROSITE" id="PS00108">
    <property type="entry name" value="PROTEIN_KINASE_ST"/>
    <property type="match status" value="1"/>
</dbReference>